<dbReference type="RefSeq" id="XP_022485989.1">
    <property type="nucleotide sequence ID" value="XM_022633999.1"/>
</dbReference>
<dbReference type="InterPro" id="IPR020846">
    <property type="entry name" value="MFS_dom"/>
</dbReference>
<dbReference type="InterPro" id="IPR005829">
    <property type="entry name" value="Sugar_transporter_CS"/>
</dbReference>
<dbReference type="GO" id="GO:0016020">
    <property type="term" value="C:membrane"/>
    <property type="evidence" value="ECO:0007669"/>
    <property type="project" value="UniProtKB-SubCell"/>
</dbReference>
<dbReference type="NCBIfam" id="TIGR00879">
    <property type="entry name" value="SP"/>
    <property type="match status" value="1"/>
</dbReference>
<name>A0A1F5LBI2_PENAI</name>
<feature type="signal peptide" evidence="9">
    <location>
        <begin position="1"/>
        <end position="16"/>
    </location>
</feature>
<dbReference type="PROSITE" id="PS00217">
    <property type="entry name" value="SUGAR_TRANSPORT_2"/>
    <property type="match status" value="1"/>
</dbReference>
<dbReference type="FunFam" id="1.20.1250.20:FF:000090">
    <property type="entry name" value="MFS sugar transporter, putative"/>
    <property type="match status" value="1"/>
</dbReference>
<evidence type="ECO:0000256" key="2">
    <source>
        <dbReference type="ARBA" id="ARBA00010992"/>
    </source>
</evidence>
<dbReference type="Pfam" id="PF00083">
    <property type="entry name" value="Sugar_tr"/>
    <property type="match status" value="1"/>
</dbReference>
<keyword evidence="4 8" id="KW-0812">Transmembrane</keyword>
<evidence type="ECO:0000259" key="10">
    <source>
        <dbReference type="PROSITE" id="PS50850"/>
    </source>
</evidence>
<dbReference type="Proteomes" id="UP000177622">
    <property type="component" value="Unassembled WGS sequence"/>
</dbReference>
<dbReference type="InterPro" id="IPR036259">
    <property type="entry name" value="MFS_trans_sf"/>
</dbReference>
<evidence type="ECO:0000313" key="11">
    <source>
        <dbReference type="EMBL" id="OGE50542.1"/>
    </source>
</evidence>
<keyword evidence="6 8" id="KW-0472">Membrane</keyword>
<comment type="caution">
    <text evidence="11">The sequence shown here is derived from an EMBL/GenBank/DDBJ whole genome shotgun (WGS) entry which is preliminary data.</text>
</comment>
<dbReference type="SUPFAM" id="SSF103473">
    <property type="entry name" value="MFS general substrate transporter"/>
    <property type="match status" value="1"/>
</dbReference>
<dbReference type="PANTHER" id="PTHR48022:SF9">
    <property type="entry name" value="MAJOR FACILITATOR SUPERFAMILY (MFS) PROFILE DOMAIN-CONTAINING PROTEIN"/>
    <property type="match status" value="1"/>
</dbReference>
<evidence type="ECO:0000256" key="1">
    <source>
        <dbReference type="ARBA" id="ARBA00004141"/>
    </source>
</evidence>
<dbReference type="PANTHER" id="PTHR48022">
    <property type="entry name" value="PLASTIDIC GLUCOSE TRANSPORTER 4"/>
    <property type="match status" value="1"/>
</dbReference>
<dbReference type="PROSITE" id="PS50850">
    <property type="entry name" value="MFS"/>
    <property type="match status" value="1"/>
</dbReference>
<evidence type="ECO:0000256" key="3">
    <source>
        <dbReference type="ARBA" id="ARBA00022448"/>
    </source>
</evidence>
<evidence type="ECO:0000256" key="5">
    <source>
        <dbReference type="ARBA" id="ARBA00022989"/>
    </source>
</evidence>
<dbReference type="InterPro" id="IPR050360">
    <property type="entry name" value="MFS_Sugar_Transporters"/>
</dbReference>
<feature type="transmembrane region" description="Helical" evidence="8">
    <location>
        <begin position="79"/>
        <end position="99"/>
    </location>
</feature>
<evidence type="ECO:0000256" key="8">
    <source>
        <dbReference type="SAM" id="Phobius"/>
    </source>
</evidence>
<feature type="transmembrane region" description="Helical" evidence="8">
    <location>
        <begin position="330"/>
        <end position="348"/>
    </location>
</feature>
<organism evidence="11 12">
    <name type="scientific">Penicillium arizonense</name>
    <dbReference type="NCBI Taxonomy" id="1835702"/>
    <lineage>
        <taxon>Eukaryota</taxon>
        <taxon>Fungi</taxon>
        <taxon>Dikarya</taxon>
        <taxon>Ascomycota</taxon>
        <taxon>Pezizomycotina</taxon>
        <taxon>Eurotiomycetes</taxon>
        <taxon>Eurotiomycetidae</taxon>
        <taxon>Eurotiales</taxon>
        <taxon>Aspergillaceae</taxon>
        <taxon>Penicillium</taxon>
    </lineage>
</organism>
<dbReference type="AlphaFoldDB" id="A0A1F5LBI2"/>
<dbReference type="PRINTS" id="PR00171">
    <property type="entry name" value="SUGRTRNSPORT"/>
</dbReference>
<evidence type="ECO:0000256" key="9">
    <source>
        <dbReference type="SAM" id="SignalP"/>
    </source>
</evidence>
<comment type="similarity">
    <text evidence="2 7">Belongs to the major facilitator superfamily. Sugar transporter (TC 2.A.1.1) family.</text>
</comment>
<evidence type="ECO:0000256" key="7">
    <source>
        <dbReference type="RuleBase" id="RU003346"/>
    </source>
</evidence>
<feature type="transmembrane region" description="Helical" evidence="8">
    <location>
        <begin position="298"/>
        <end position="318"/>
    </location>
</feature>
<feature type="transmembrane region" description="Helical" evidence="8">
    <location>
        <begin position="427"/>
        <end position="446"/>
    </location>
</feature>
<dbReference type="InterPro" id="IPR005828">
    <property type="entry name" value="MFS_sugar_transport-like"/>
</dbReference>
<evidence type="ECO:0000256" key="6">
    <source>
        <dbReference type="ARBA" id="ARBA00023136"/>
    </source>
</evidence>
<dbReference type="GeneID" id="34578733"/>
<sequence length="525" mass="57090">MAFFLVTFCCAFAALGSFLFGYDSGVISSSIEQEAFLARFGSPGLSDAAAGGIISSYTGGAIVGSVLAPFVSDYYGRRMVIFLGGLLASLGAALQGGAVTIAMLIAGRFIAGIAIGQMSATIPVYCSEVAPPQIRGLLASMQQWMIGLGIMVAQWVGYGCSLRGGVFSWRFPLSFQVVPAFILTCGIWFLPESPRWLIEKGREGEGRSVLAKLHLNRSATNNQLLEHELSQIHDSLLQEHQKAVRSWRQLLTSPHWRRRILLACGLQAFTQCSGTNVIQNYGPRLYKSLGLSTSTSLMIIGVWGALALFWNTVFMAFIDKVGRRKLLIPSLFGMGAVMCVEATLARYIDFSDPKANPDALRAAIAMFFAFSFFFTALGMISWIYQSEIFPTPIRARGSSLATATNWSLNLIFAQCSPIALTDIGYRYFYCFVGFNWAAMVVVWAFYPETAGRSLEEVEDVFSGKSVVGLSDQGTGDETTVVATAPRSQIRHKGLHPLSMHPADDTVSIMETSLSGSEKGIDVKEV</sequence>
<feature type="transmembrane region" description="Helical" evidence="8">
    <location>
        <begin position="137"/>
        <end position="157"/>
    </location>
</feature>
<dbReference type="EMBL" id="LXJU01000016">
    <property type="protein sequence ID" value="OGE50542.1"/>
    <property type="molecule type" value="Genomic_DNA"/>
</dbReference>
<keyword evidence="5 8" id="KW-1133">Transmembrane helix</keyword>
<reference evidence="11 12" key="1">
    <citation type="journal article" date="2016" name="Sci. Rep.">
        <title>Penicillium arizonense, a new, genome sequenced fungal species, reveals a high chemical diversity in secreted metabolites.</title>
        <authorList>
            <person name="Grijseels S."/>
            <person name="Nielsen J.C."/>
            <person name="Randelovic M."/>
            <person name="Nielsen J."/>
            <person name="Nielsen K.F."/>
            <person name="Workman M."/>
            <person name="Frisvad J.C."/>
        </authorList>
    </citation>
    <scope>NUCLEOTIDE SEQUENCE [LARGE SCALE GENOMIC DNA]</scope>
    <source>
        <strain evidence="11 12">CBS 141311</strain>
    </source>
</reference>
<feature type="transmembrane region" description="Helical" evidence="8">
    <location>
        <begin position="360"/>
        <end position="384"/>
    </location>
</feature>
<comment type="subcellular location">
    <subcellularLocation>
        <location evidence="1">Membrane</location>
        <topology evidence="1">Multi-pass membrane protein</topology>
    </subcellularLocation>
</comment>
<proteinExistence type="inferred from homology"/>
<dbReference type="Gene3D" id="1.20.1250.20">
    <property type="entry name" value="MFS general substrate transporter like domains"/>
    <property type="match status" value="1"/>
</dbReference>
<feature type="transmembrane region" description="Helical" evidence="8">
    <location>
        <begin position="169"/>
        <end position="190"/>
    </location>
</feature>
<dbReference type="GO" id="GO:0005351">
    <property type="term" value="F:carbohydrate:proton symporter activity"/>
    <property type="evidence" value="ECO:0007669"/>
    <property type="project" value="TreeGrafter"/>
</dbReference>
<keyword evidence="12" id="KW-1185">Reference proteome</keyword>
<keyword evidence="3 7" id="KW-0813">Transport</keyword>
<feature type="domain" description="Major facilitator superfamily (MFS) profile" evidence="10">
    <location>
        <begin position="9"/>
        <end position="450"/>
    </location>
</feature>
<accession>A0A1F5LBI2</accession>
<dbReference type="InterPro" id="IPR003663">
    <property type="entry name" value="Sugar/inositol_transpt"/>
</dbReference>
<keyword evidence="9" id="KW-0732">Signal</keyword>
<feature type="chain" id="PRO_5009519435" description="Major facilitator superfamily (MFS) profile domain-containing protein" evidence="9">
    <location>
        <begin position="17"/>
        <end position="525"/>
    </location>
</feature>
<gene>
    <name evidence="11" type="ORF">PENARI_c016G03083</name>
</gene>
<evidence type="ECO:0000256" key="4">
    <source>
        <dbReference type="ARBA" id="ARBA00022692"/>
    </source>
</evidence>
<feature type="transmembrane region" description="Helical" evidence="8">
    <location>
        <begin position="52"/>
        <end position="72"/>
    </location>
</feature>
<protein>
    <recommendedName>
        <fullName evidence="10">Major facilitator superfamily (MFS) profile domain-containing protein</fullName>
    </recommendedName>
</protein>
<evidence type="ECO:0000313" key="12">
    <source>
        <dbReference type="Proteomes" id="UP000177622"/>
    </source>
</evidence>
<dbReference type="OrthoDB" id="6133115at2759"/>